<comment type="caution">
    <text evidence="2">The sequence shown here is derived from an EMBL/GenBank/DDBJ whole genome shotgun (WGS) entry which is preliminary data.</text>
</comment>
<evidence type="ECO:0000313" key="3">
    <source>
        <dbReference type="Proteomes" id="UP001190700"/>
    </source>
</evidence>
<sequence length="130" mass="13999">MDPGDITVPPGFDPSDLVPPVRPGDLYPPGFHPDLLVPPGLTTPPFEDDLVTEEEVRAYLSTLNSKEALNLLNSTTLITDFCKDNEYFLTVIAAGDLGTSQAVDFLQDLKASINSSCAFMNSAFSTSFVV</sequence>
<keyword evidence="3" id="KW-1185">Reference proteome</keyword>
<name>A0AAE0EQ64_9CHLO</name>
<organism evidence="2 3">
    <name type="scientific">Cymbomonas tetramitiformis</name>
    <dbReference type="NCBI Taxonomy" id="36881"/>
    <lineage>
        <taxon>Eukaryota</taxon>
        <taxon>Viridiplantae</taxon>
        <taxon>Chlorophyta</taxon>
        <taxon>Pyramimonadophyceae</taxon>
        <taxon>Pyramimonadales</taxon>
        <taxon>Pyramimonadaceae</taxon>
        <taxon>Cymbomonas</taxon>
    </lineage>
</organism>
<dbReference type="AlphaFoldDB" id="A0AAE0EQ64"/>
<proteinExistence type="predicted"/>
<accession>A0AAE0EQ64</accession>
<protein>
    <submittedName>
        <fullName evidence="2">Uncharacterized protein</fullName>
    </submittedName>
</protein>
<evidence type="ECO:0000256" key="1">
    <source>
        <dbReference type="SAM" id="MobiDB-lite"/>
    </source>
</evidence>
<dbReference type="EMBL" id="LGRX02034975">
    <property type="protein sequence ID" value="KAK3236556.1"/>
    <property type="molecule type" value="Genomic_DNA"/>
</dbReference>
<reference evidence="2 3" key="1">
    <citation type="journal article" date="2015" name="Genome Biol. Evol.">
        <title>Comparative Genomics of a Bacterivorous Green Alga Reveals Evolutionary Causalities and Consequences of Phago-Mixotrophic Mode of Nutrition.</title>
        <authorList>
            <person name="Burns J.A."/>
            <person name="Paasch A."/>
            <person name="Narechania A."/>
            <person name="Kim E."/>
        </authorList>
    </citation>
    <scope>NUCLEOTIDE SEQUENCE [LARGE SCALE GENOMIC DNA]</scope>
    <source>
        <strain evidence="2 3">PLY_AMNH</strain>
    </source>
</reference>
<feature type="region of interest" description="Disordered" evidence="1">
    <location>
        <begin position="1"/>
        <end position="24"/>
    </location>
</feature>
<gene>
    <name evidence="2" type="ORF">CYMTET_53310</name>
</gene>
<dbReference type="Proteomes" id="UP001190700">
    <property type="component" value="Unassembled WGS sequence"/>
</dbReference>
<evidence type="ECO:0000313" key="2">
    <source>
        <dbReference type="EMBL" id="KAK3236556.1"/>
    </source>
</evidence>